<reference evidence="1" key="1">
    <citation type="submission" date="2001-04" db="EMBL/GenBank/DDBJ databases">
        <title>Oryza sativa nipponbare(GA3) genomic DNA, chromosome 6, PAC clone:P0468A12.</title>
        <authorList>
            <person name="Sasaki T."/>
            <person name="Matsumoto T."/>
            <person name="Yamamoto K."/>
        </authorList>
    </citation>
    <scope>NUCLEOTIDE SEQUENCE</scope>
</reference>
<reference evidence="3" key="4">
    <citation type="journal article" date="2008" name="Nucleic Acids Res.">
        <title>The rice annotation project database (RAP-DB): 2008 update.</title>
        <authorList>
            <consortium name="The rice annotation project (RAP)"/>
        </authorList>
    </citation>
    <scope>GENOME REANNOTATION</scope>
    <source>
        <strain evidence="3">cv. Nipponbare</strain>
    </source>
</reference>
<name>Q5Z4P6_ORYSJ</name>
<evidence type="ECO:0000313" key="1">
    <source>
        <dbReference type="EMBL" id="BAD61565.1"/>
    </source>
</evidence>
<evidence type="ECO:0000313" key="3">
    <source>
        <dbReference type="Proteomes" id="UP000000763"/>
    </source>
</evidence>
<evidence type="ECO:0000313" key="2">
    <source>
        <dbReference type="EMBL" id="BAD62286.1"/>
    </source>
</evidence>
<dbReference type="EMBL" id="AP005968">
    <property type="protein sequence ID" value="BAD62286.1"/>
    <property type="molecule type" value="Genomic_DNA"/>
</dbReference>
<sequence length="159" mass="18006">MPPYPINRMQGGKDNQQHYKKFELGPTKNSSHAHVHSREADAVASTKSSLHFPEVEDPWKSLVTMEQIYSSFSRALLVPVVVGGRCHHHRHRSIQEKPVCHLSSTKIRQNAIVAIFPNLPSLRAHHQPSVVAARRCHCFAKDHHVLLFLPMPLHFAVVP</sequence>
<dbReference type="Proteomes" id="UP000000763">
    <property type="component" value="Chromosome 6"/>
</dbReference>
<dbReference type="AlphaFoldDB" id="Q5Z4P6"/>
<organism evidence="2 3">
    <name type="scientific">Oryza sativa subsp. japonica</name>
    <name type="common">Rice</name>
    <dbReference type="NCBI Taxonomy" id="39947"/>
    <lineage>
        <taxon>Eukaryota</taxon>
        <taxon>Viridiplantae</taxon>
        <taxon>Streptophyta</taxon>
        <taxon>Embryophyta</taxon>
        <taxon>Tracheophyta</taxon>
        <taxon>Spermatophyta</taxon>
        <taxon>Magnoliopsida</taxon>
        <taxon>Liliopsida</taxon>
        <taxon>Poales</taxon>
        <taxon>Poaceae</taxon>
        <taxon>BOP clade</taxon>
        <taxon>Oryzoideae</taxon>
        <taxon>Oryzeae</taxon>
        <taxon>Oryzinae</taxon>
        <taxon>Oryza</taxon>
        <taxon>Oryza sativa</taxon>
    </lineage>
</organism>
<reference evidence="3" key="3">
    <citation type="journal article" date="2005" name="Nature">
        <title>The map-based sequence of the rice genome.</title>
        <authorList>
            <consortium name="International rice genome sequencing project (IRGSP)"/>
            <person name="Matsumoto T."/>
            <person name="Wu J."/>
            <person name="Kanamori H."/>
            <person name="Katayose Y."/>
            <person name="Fujisawa M."/>
            <person name="Namiki N."/>
            <person name="Mizuno H."/>
            <person name="Yamamoto K."/>
            <person name="Antonio B.A."/>
            <person name="Baba T."/>
            <person name="Sakata K."/>
            <person name="Nagamura Y."/>
            <person name="Aoki H."/>
            <person name="Arikawa K."/>
            <person name="Arita K."/>
            <person name="Bito T."/>
            <person name="Chiden Y."/>
            <person name="Fujitsuka N."/>
            <person name="Fukunaka R."/>
            <person name="Hamada M."/>
            <person name="Harada C."/>
            <person name="Hayashi A."/>
            <person name="Hijishita S."/>
            <person name="Honda M."/>
            <person name="Hosokawa S."/>
            <person name="Ichikawa Y."/>
            <person name="Idonuma A."/>
            <person name="Iijima M."/>
            <person name="Ikeda M."/>
            <person name="Ikeno M."/>
            <person name="Ito K."/>
            <person name="Ito S."/>
            <person name="Ito T."/>
            <person name="Ito Y."/>
            <person name="Ito Y."/>
            <person name="Iwabuchi A."/>
            <person name="Kamiya K."/>
            <person name="Karasawa W."/>
            <person name="Kurita K."/>
            <person name="Katagiri S."/>
            <person name="Kikuta A."/>
            <person name="Kobayashi H."/>
            <person name="Kobayashi N."/>
            <person name="Machita K."/>
            <person name="Maehara T."/>
            <person name="Masukawa M."/>
            <person name="Mizubayashi T."/>
            <person name="Mukai Y."/>
            <person name="Nagasaki H."/>
            <person name="Nagata Y."/>
            <person name="Naito S."/>
            <person name="Nakashima M."/>
            <person name="Nakama Y."/>
            <person name="Nakamichi Y."/>
            <person name="Nakamura M."/>
            <person name="Meguro A."/>
            <person name="Negishi M."/>
            <person name="Ohta I."/>
            <person name="Ohta T."/>
            <person name="Okamoto M."/>
            <person name="Ono N."/>
            <person name="Saji S."/>
            <person name="Sakaguchi M."/>
            <person name="Sakai K."/>
            <person name="Shibata M."/>
            <person name="Shimokawa T."/>
            <person name="Song J."/>
            <person name="Takazaki Y."/>
            <person name="Terasawa K."/>
            <person name="Tsugane M."/>
            <person name="Tsuji K."/>
            <person name="Ueda S."/>
            <person name="Waki K."/>
            <person name="Yamagata H."/>
            <person name="Yamamoto M."/>
            <person name="Yamamoto S."/>
            <person name="Yamane H."/>
            <person name="Yoshiki S."/>
            <person name="Yoshihara R."/>
            <person name="Yukawa K."/>
            <person name="Zhong H."/>
            <person name="Yano M."/>
            <person name="Yuan Q."/>
            <person name="Ouyang S."/>
            <person name="Liu J."/>
            <person name="Jones K.M."/>
            <person name="Gansberger K."/>
            <person name="Moffat K."/>
            <person name="Hill J."/>
            <person name="Bera J."/>
            <person name="Fadrosh D."/>
            <person name="Jin S."/>
            <person name="Johri S."/>
            <person name="Kim M."/>
            <person name="Overton L."/>
            <person name="Reardon M."/>
            <person name="Tsitrin T."/>
            <person name="Vuong H."/>
            <person name="Weaver B."/>
            <person name="Ciecko A."/>
            <person name="Tallon L."/>
            <person name="Jackson J."/>
            <person name="Pai G."/>
            <person name="Aken S.V."/>
            <person name="Utterback T."/>
            <person name="Reidmuller S."/>
            <person name="Feldblyum T."/>
            <person name="Hsiao J."/>
            <person name="Zismann V."/>
            <person name="Iobst S."/>
            <person name="de Vazeille A.R."/>
            <person name="Buell C.R."/>
            <person name="Ying K."/>
            <person name="Li Y."/>
            <person name="Lu T."/>
            <person name="Huang Y."/>
            <person name="Zhao Q."/>
            <person name="Feng Q."/>
            <person name="Zhang L."/>
            <person name="Zhu J."/>
            <person name="Weng Q."/>
            <person name="Mu J."/>
            <person name="Lu Y."/>
            <person name="Fan D."/>
            <person name="Liu Y."/>
            <person name="Guan J."/>
            <person name="Zhang Y."/>
            <person name="Yu S."/>
            <person name="Liu X."/>
            <person name="Zhang Y."/>
            <person name="Hong G."/>
            <person name="Han B."/>
            <person name="Choisne N."/>
            <person name="Demange N."/>
            <person name="Orjeda G."/>
            <person name="Samain S."/>
            <person name="Cattolico L."/>
            <person name="Pelletier E."/>
            <person name="Couloux A."/>
            <person name="Segurens B."/>
            <person name="Wincker P."/>
            <person name="D'Hont A."/>
            <person name="Scarpelli C."/>
            <person name="Weissenbach J."/>
            <person name="Salanoubat M."/>
            <person name="Quetier F."/>
            <person name="Yu Y."/>
            <person name="Kim H.R."/>
            <person name="Rambo T."/>
            <person name="Currie J."/>
            <person name="Collura K."/>
            <person name="Luo M."/>
            <person name="Yang T."/>
            <person name="Ammiraju J.S.S."/>
            <person name="Engler F."/>
            <person name="Soderlund C."/>
            <person name="Wing R.A."/>
            <person name="Palmer L.E."/>
            <person name="de la Bastide M."/>
            <person name="Spiegel L."/>
            <person name="Nascimento L."/>
            <person name="Zutavern T."/>
            <person name="O'Shaughnessy A."/>
            <person name="Dike S."/>
            <person name="Dedhia N."/>
            <person name="Preston R."/>
            <person name="Balija V."/>
            <person name="McCombie W.R."/>
            <person name="Chow T."/>
            <person name="Chen H."/>
            <person name="Chung M."/>
            <person name="Chen C."/>
            <person name="Shaw J."/>
            <person name="Wu H."/>
            <person name="Hsiao K."/>
            <person name="Chao Y."/>
            <person name="Chu M."/>
            <person name="Cheng C."/>
            <person name="Hour A."/>
            <person name="Lee P."/>
            <person name="Lin S."/>
            <person name="Lin Y."/>
            <person name="Liou J."/>
            <person name="Liu S."/>
            <person name="Hsing Y."/>
            <person name="Raghuvanshi S."/>
            <person name="Mohanty A."/>
            <person name="Bharti A.K."/>
            <person name="Gaur A."/>
            <person name="Gupta V."/>
            <person name="Kumar D."/>
            <person name="Ravi V."/>
            <person name="Vij S."/>
            <person name="Kapur A."/>
            <person name="Khurana P."/>
            <person name="Khurana P."/>
            <person name="Khurana J.P."/>
            <person name="Tyagi A.K."/>
            <person name="Gaikwad K."/>
            <person name="Singh A."/>
            <person name="Dalal V."/>
            <person name="Srivastava S."/>
            <person name="Dixit A."/>
            <person name="Pal A.K."/>
            <person name="Ghazi I.A."/>
            <person name="Yadav M."/>
            <person name="Pandit A."/>
            <person name="Bhargava A."/>
            <person name="Sureshbabu K."/>
            <person name="Batra K."/>
            <person name="Sharma T.R."/>
            <person name="Mohapatra T."/>
            <person name="Singh N.K."/>
            <person name="Messing J."/>
            <person name="Nelson A.B."/>
            <person name="Fuks G."/>
            <person name="Kavchok S."/>
            <person name="Keizer G."/>
            <person name="Linton E."/>
            <person name="Llaca V."/>
            <person name="Song R."/>
            <person name="Tanyolac B."/>
            <person name="Young S."/>
            <person name="Ho-Il K."/>
            <person name="Hahn J.H."/>
            <person name="Sangsakoo G."/>
            <person name="Vanavichit A."/>
            <person name="de Mattos Luiz.A.T."/>
            <person name="Zimmer P.D."/>
            <person name="Malone G."/>
            <person name="Dellagostin O."/>
            <person name="de Oliveira A.C."/>
            <person name="Bevan M."/>
            <person name="Bancroft I."/>
            <person name="Minx P."/>
            <person name="Cordum H."/>
            <person name="Wilson R."/>
            <person name="Cheng Z."/>
            <person name="Jin W."/>
            <person name="Jiang J."/>
            <person name="Leong S.A."/>
            <person name="Iwama H."/>
            <person name="Gojobori T."/>
            <person name="Itoh T."/>
            <person name="Niimura Y."/>
            <person name="Fujii Y."/>
            <person name="Habara T."/>
            <person name="Sakai H."/>
            <person name="Sato Y."/>
            <person name="Wilson G."/>
            <person name="Kumar K."/>
            <person name="McCouch S."/>
            <person name="Juretic N."/>
            <person name="Hoen D."/>
            <person name="Wright S."/>
            <person name="Bruskiewich R."/>
            <person name="Bureau T."/>
            <person name="Miyao A."/>
            <person name="Hirochika H."/>
            <person name="Nishikawa T."/>
            <person name="Kadowaki K."/>
            <person name="Sugiura M."/>
            <person name="Burr B."/>
            <person name="Sasaki T."/>
        </authorList>
    </citation>
    <scope>NUCLEOTIDE SEQUENCE [LARGE SCALE GENOMIC DNA]</scope>
    <source>
        <strain evidence="3">cv. Nipponbare</strain>
    </source>
</reference>
<protein>
    <submittedName>
        <fullName evidence="2">Uncharacterized protein</fullName>
    </submittedName>
</protein>
<proteinExistence type="predicted"/>
<gene>
    <name evidence="2" type="ORF">B1156C07.46</name>
    <name evidence="1" type="ORF">P0468A12.16</name>
</gene>
<reference evidence="2" key="2">
    <citation type="submission" date="2002-11" db="EMBL/GenBank/DDBJ databases">
        <title>Oryza sativa nipponbare(GA3) genomic DNA, chromosome 6, BAC clone:B1156C07.</title>
        <authorList>
            <person name="Sasaki T."/>
            <person name="Matsumoto T."/>
            <person name="Katayose Y."/>
        </authorList>
    </citation>
    <scope>NUCLEOTIDE SEQUENCE</scope>
</reference>
<dbReference type="EMBL" id="AP003507">
    <property type="protein sequence ID" value="BAD61565.1"/>
    <property type="molecule type" value="Genomic_DNA"/>
</dbReference>
<accession>Q5Z4P6</accession>